<comment type="caution">
    <text evidence="1">The sequence shown here is derived from an EMBL/GenBank/DDBJ whole genome shotgun (WGS) entry which is preliminary data.</text>
</comment>
<dbReference type="EMBL" id="JMTK01000002">
    <property type="protein sequence ID" value="KJZ81657.1"/>
    <property type="molecule type" value="Genomic_DNA"/>
</dbReference>
<accession>A0A0F4VLU5</accession>
<gene>
    <name evidence="1" type="ORF">DJ66_0379</name>
</gene>
<evidence type="ECO:0000313" key="1">
    <source>
        <dbReference type="EMBL" id="KJZ81657.1"/>
    </source>
</evidence>
<keyword evidence="2" id="KW-1185">Reference proteome</keyword>
<dbReference type="PATRIC" id="fig|556287.9.peg.398"/>
<evidence type="ECO:0000313" key="2">
    <source>
        <dbReference type="Proteomes" id="UP000033731"/>
    </source>
</evidence>
<dbReference type="AlphaFoldDB" id="A0A0F4VLU5"/>
<name>A0A0F4VLU5_9HYPH</name>
<reference evidence="1 2" key="1">
    <citation type="journal article" date="2015" name="Phytopathology">
        <title>Genomes of Candidatus Liberibacter solanacearum haplotype A from New Zealand and the USA suggest significant genome plasticity in the species.</title>
        <authorList>
            <person name="Thompson S.M."/>
            <person name="Johnson C.P."/>
            <person name="Lu A.Y."/>
            <person name="Frampton R.A."/>
            <person name="Sullivan K.L."/>
            <person name="Fiers M.W."/>
            <person name="Crowhurst R.N."/>
            <person name="Pitman A.R."/>
            <person name="Scott I."/>
            <person name="Gudmestad N.C."/>
            <person name="Smith G.R."/>
        </authorList>
    </citation>
    <scope>NUCLEOTIDE SEQUENCE [LARGE SCALE GENOMIC DNA]</scope>
    <source>
        <strain evidence="1 2">LsoNZ1</strain>
    </source>
</reference>
<dbReference type="Proteomes" id="UP000033731">
    <property type="component" value="Unassembled WGS sequence"/>
</dbReference>
<proteinExistence type="predicted"/>
<sequence>MCNELTKTIGLEYNITDHSFSKIFVGMNTKILFGECIAGI</sequence>
<protein>
    <submittedName>
        <fullName evidence="1">Uncharacterized protein</fullName>
    </submittedName>
</protein>
<organism evidence="1 2">
    <name type="scientific">Candidatus Liberibacter solanacearum</name>
    <dbReference type="NCBI Taxonomy" id="556287"/>
    <lineage>
        <taxon>Bacteria</taxon>
        <taxon>Pseudomonadati</taxon>
        <taxon>Pseudomonadota</taxon>
        <taxon>Alphaproteobacteria</taxon>
        <taxon>Hyphomicrobiales</taxon>
        <taxon>Rhizobiaceae</taxon>
        <taxon>Liberibacter</taxon>
    </lineage>
</organism>